<proteinExistence type="predicted"/>
<accession>A0A8D8QWH2</accession>
<sequence>MVKFGANITPTSVRYKRISGTMCESLRMTPMVIYYKTQPNQILYPFKIIPYPIRIIRKNSKQTDMRRLMVVNWQCRMVKTLKTHRQKSQFHTEESQWAKKLGFWNIYDRTPVNNSMSHRKNKHHLQKKAHKIQLLCQQLKHLMESVHLQKAWCQHLLRSL</sequence>
<reference evidence="1" key="1">
    <citation type="submission" date="2021-05" db="EMBL/GenBank/DDBJ databases">
        <authorList>
            <person name="Alioto T."/>
            <person name="Alioto T."/>
            <person name="Gomez Garrido J."/>
        </authorList>
    </citation>
    <scope>NUCLEOTIDE SEQUENCE</scope>
</reference>
<evidence type="ECO:0000313" key="1">
    <source>
        <dbReference type="EMBL" id="CAG6639684.1"/>
    </source>
</evidence>
<dbReference type="AlphaFoldDB" id="A0A8D8QWH2"/>
<dbReference type="EMBL" id="HBUF01108425">
    <property type="protein sequence ID" value="CAG6639684.1"/>
    <property type="molecule type" value="Transcribed_RNA"/>
</dbReference>
<protein>
    <submittedName>
        <fullName evidence="1">Uncharacterized protein</fullName>
    </submittedName>
</protein>
<name>A0A8D8QWH2_9HEMI</name>
<organism evidence="1">
    <name type="scientific">Cacopsylla melanoneura</name>
    <dbReference type="NCBI Taxonomy" id="428564"/>
    <lineage>
        <taxon>Eukaryota</taxon>
        <taxon>Metazoa</taxon>
        <taxon>Ecdysozoa</taxon>
        <taxon>Arthropoda</taxon>
        <taxon>Hexapoda</taxon>
        <taxon>Insecta</taxon>
        <taxon>Pterygota</taxon>
        <taxon>Neoptera</taxon>
        <taxon>Paraneoptera</taxon>
        <taxon>Hemiptera</taxon>
        <taxon>Sternorrhyncha</taxon>
        <taxon>Psylloidea</taxon>
        <taxon>Psyllidae</taxon>
        <taxon>Psyllinae</taxon>
        <taxon>Cacopsylla</taxon>
    </lineage>
</organism>